<sequence length="47" mass="5426">MLNLYFKQLWLTTIFLTIFSFEEYRALTICPDMTWSSNGTTIAGSSL</sequence>
<dbReference type="Proteomes" id="UP000663868">
    <property type="component" value="Unassembled WGS sequence"/>
</dbReference>
<gene>
    <name evidence="1" type="ORF">KXQ929_LOCUS46999</name>
</gene>
<feature type="non-terminal residue" evidence="1">
    <location>
        <position position="47"/>
    </location>
</feature>
<name>A0A820JL24_9BILA</name>
<comment type="caution">
    <text evidence="1">The sequence shown here is derived from an EMBL/GenBank/DDBJ whole genome shotgun (WGS) entry which is preliminary data.</text>
</comment>
<organism evidence="1 2">
    <name type="scientific">Adineta steineri</name>
    <dbReference type="NCBI Taxonomy" id="433720"/>
    <lineage>
        <taxon>Eukaryota</taxon>
        <taxon>Metazoa</taxon>
        <taxon>Spiralia</taxon>
        <taxon>Gnathifera</taxon>
        <taxon>Rotifera</taxon>
        <taxon>Eurotatoria</taxon>
        <taxon>Bdelloidea</taxon>
        <taxon>Adinetida</taxon>
        <taxon>Adinetidae</taxon>
        <taxon>Adineta</taxon>
    </lineage>
</organism>
<proteinExistence type="predicted"/>
<accession>A0A820JL24</accession>
<feature type="non-terminal residue" evidence="1">
    <location>
        <position position="1"/>
    </location>
</feature>
<evidence type="ECO:0000313" key="2">
    <source>
        <dbReference type="Proteomes" id="UP000663868"/>
    </source>
</evidence>
<protein>
    <submittedName>
        <fullName evidence="1">Uncharacterized protein</fullName>
    </submittedName>
</protein>
<reference evidence="1" key="1">
    <citation type="submission" date="2021-02" db="EMBL/GenBank/DDBJ databases">
        <authorList>
            <person name="Nowell W R."/>
        </authorList>
    </citation>
    <scope>NUCLEOTIDE SEQUENCE</scope>
</reference>
<dbReference type="EMBL" id="CAJOBB010016378">
    <property type="protein sequence ID" value="CAF4327834.1"/>
    <property type="molecule type" value="Genomic_DNA"/>
</dbReference>
<dbReference type="AlphaFoldDB" id="A0A820JL24"/>
<evidence type="ECO:0000313" key="1">
    <source>
        <dbReference type="EMBL" id="CAF4327834.1"/>
    </source>
</evidence>